<comment type="similarity">
    <text evidence="1">Belongs to the FAH family.</text>
</comment>
<feature type="non-terminal residue" evidence="4">
    <location>
        <position position="194"/>
    </location>
</feature>
<name>A0A383EZC9_9ZZZZ</name>
<dbReference type="AlphaFoldDB" id="A0A383EZC9"/>
<dbReference type="SUPFAM" id="SSF56529">
    <property type="entry name" value="FAH"/>
    <property type="match status" value="1"/>
</dbReference>
<dbReference type="GO" id="GO:0044281">
    <property type="term" value="P:small molecule metabolic process"/>
    <property type="evidence" value="ECO:0007669"/>
    <property type="project" value="UniProtKB-ARBA"/>
</dbReference>
<dbReference type="EMBL" id="UINC01229772">
    <property type="protein sequence ID" value="SVE61620.1"/>
    <property type="molecule type" value="Genomic_DNA"/>
</dbReference>
<dbReference type="Gene3D" id="2.30.30.980">
    <property type="match status" value="1"/>
</dbReference>
<gene>
    <name evidence="4" type="ORF">METZ01_LOCUS514474</name>
</gene>
<accession>A0A383EZC9</accession>
<dbReference type="Pfam" id="PF01557">
    <property type="entry name" value="FAA_hydrolase"/>
    <property type="match status" value="1"/>
</dbReference>
<reference evidence="4" key="1">
    <citation type="submission" date="2018-05" db="EMBL/GenBank/DDBJ databases">
        <authorList>
            <person name="Lanie J.A."/>
            <person name="Ng W.-L."/>
            <person name="Kazmierczak K.M."/>
            <person name="Andrzejewski T.M."/>
            <person name="Davidsen T.M."/>
            <person name="Wayne K.J."/>
            <person name="Tettelin H."/>
            <person name="Glass J.I."/>
            <person name="Rusch D."/>
            <person name="Podicherti R."/>
            <person name="Tsui H.-C.T."/>
            <person name="Winkler M.E."/>
        </authorList>
    </citation>
    <scope>NUCLEOTIDE SEQUENCE</scope>
</reference>
<evidence type="ECO:0000256" key="2">
    <source>
        <dbReference type="ARBA" id="ARBA00022723"/>
    </source>
</evidence>
<dbReference type="PANTHER" id="PTHR42796">
    <property type="entry name" value="FUMARYLACETOACETATE HYDROLASE DOMAIN-CONTAINING PROTEIN 2A-RELATED"/>
    <property type="match status" value="1"/>
</dbReference>
<evidence type="ECO:0000259" key="3">
    <source>
        <dbReference type="Pfam" id="PF01557"/>
    </source>
</evidence>
<evidence type="ECO:0000313" key="4">
    <source>
        <dbReference type="EMBL" id="SVE61620.1"/>
    </source>
</evidence>
<dbReference type="InterPro" id="IPR036663">
    <property type="entry name" value="Fumarylacetoacetase_C_sf"/>
</dbReference>
<dbReference type="GO" id="GO:0003824">
    <property type="term" value="F:catalytic activity"/>
    <property type="evidence" value="ECO:0007669"/>
    <property type="project" value="InterPro"/>
</dbReference>
<feature type="domain" description="Fumarylacetoacetase-like C-terminal" evidence="3">
    <location>
        <begin position="75"/>
        <end position="193"/>
    </location>
</feature>
<dbReference type="Gene3D" id="3.90.850.10">
    <property type="entry name" value="Fumarylacetoacetase-like, C-terminal domain"/>
    <property type="match status" value="1"/>
</dbReference>
<keyword evidence="2" id="KW-0479">Metal-binding</keyword>
<dbReference type="GO" id="GO:0046872">
    <property type="term" value="F:metal ion binding"/>
    <property type="evidence" value="ECO:0007669"/>
    <property type="project" value="UniProtKB-KW"/>
</dbReference>
<organism evidence="4">
    <name type="scientific">marine metagenome</name>
    <dbReference type="NCBI Taxonomy" id="408172"/>
    <lineage>
        <taxon>unclassified sequences</taxon>
        <taxon>metagenomes</taxon>
        <taxon>ecological metagenomes</taxon>
    </lineage>
</organism>
<evidence type="ECO:0000256" key="1">
    <source>
        <dbReference type="ARBA" id="ARBA00010211"/>
    </source>
</evidence>
<protein>
    <recommendedName>
        <fullName evidence="3">Fumarylacetoacetase-like C-terminal domain-containing protein</fullName>
    </recommendedName>
</protein>
<sequence length="194" mass="20902">MKLVSFGGGGQERAGALVDGGIVDLNGKNTALPASVLGILEQGLLAEAEQTAHASHDYIPENSVRLGAPIPRPSKIICVGLNYKDHAEETGQELPQHPLLFSKATSAVIGPYDDVILPEESKEVDYEVEFAVVIGKTATKVSKVDAFDFVAGYTVANDVSGRDIQFRQGQWHQGKSYDTFMPMGPYLITRNEIA</sequence>
<dbReference type="PANTHER" id="PTHR42796:SF4">
    <property type="entry name" value="FUMARYLACETOACETATE HYDROLASE DOMAIN-CONTAINING PROTEIN 2A"/>
    <property type="match status" value="1"/>
</dbReference>
<dbReference type="InterPro" id="IPR051121">
    <property type="entry name" value="FAH"/>
</dbReference>
<proteinExistence type="inferred from homology"/>
<dbReference type="InterPro" id="IPR011234">
    <property type="entry name" value="Fumarylacetoacetase-like_C"/>
</dbReference>